<evidence type="ECO:0000313" key="3">
    <source>
        <dbReference type="Proteomes" id="UP000515220"/>
    </source>
</evidence>
<gene>
    <name evidence="2" type="ORF">AAJCM20276_27910</name>
</gene>
<protein>
    <submittedName>
        <fullName evidence="2">Uncharacterized protein</fullName>
    </submittedName>
</protein>
<proteinExistence type="predicted"/>
<name>A0A6S6PGN8_ACEAC</name>
<feature type="region of interest" description="Disordered" evidence="1">
    <location>
        <begin position="1"/>
        <end position="22"/>
    </location>
</feature>
<evidence type="ECO:0000313" key="2">
    <source>
        <dbReference type="EMBL" id="BCI68167.1"/>
    </source>
</evidence>
<sequence>MPHEAVCEEGAHERRPVDSPHTVSSETGVIMLFRRILTGVVRPISLLRGDVGSDNIAV</sequence>
<reference evidence="2 3" key="1">
    <citation type="submission" date="2020-07" db="EMBL/GenBank/DDBJ databases">
        <title>Complete Genome Sequence of an acetic acid bacterium, Acetobacter aceti JCM20276.</title>
        <authorList>
            <person name="Hirose Y."/>
            <person name="Mihara H."/>
        </authorList>
    </citation>
    <scope>NUCLEOTIDE SEQUENCE [LARGE SCALE GENOMIC DNA]</scope>
    <source>
        <strain evidence="2 3">JCM20276</strain>
    </source>
</reference>
<dbReference type="Proteomes" id="UP000515220">
    <property type="component" value="Chromosome"/>
</dbReference>
<organism evidence="2 3">
    <name type="scientific">Acetobacter aceti</name>
    <dbReference type="NCBI Taxonomy" id="435"/>
    <lineage>
        <taxon>Bacteria</taxon>
        <taxon>Pseudomonadati</taxon>
        <taxon>Pseudomonadota</taxon>
        <taxon>Alphaproteobacteria</taxon>
        <taxon>Acetobacterales</taxon>
        <taxon>Acetobacteraceae</taxon>
        <taxon>Acetobacter</taxon>
        <taxon>Acetobacter subgen. Acetobacter</taxon>
    </lineage>
</organism>
<evidence type="ECO:0000256" key="1">
    <source>
        <dbReference type="SAM" id="MobiDB-lite"/>
    </source>
</evidence>
<accession>A0A6S6PGN8</accession>
<dbReference type="AlphaFoldDB" id="A0A6S6PGN8"/>
<feature type="compositionally biased region" description="Basic and acidic residues" evidence="1">
    <location>
        <begin position="1"/>
        <end position="18"/>
    </location>
</feature>
<dbReference type="EMBL" id="AP023326">
    <property type="protein sequence ID" value="BCI68167.1"/>
    <property type="molecule type" value="Genomic_DNA"/>
</dbReference>